<dbReference type="Proteomes" id="UP000799772">
    <property type="component" value="Unassembled WGS sequence"/>
</dbReference>
<gene>
    <name evidence="2" type="ORF">NA57DRAFT_73687</name>
</gene>
<keyword evidence="3" id="KW-1185">Reference proteome</keyword>
<dbReference type="AlphaFoldDB" id="A0A9P4IQ91"/>
<name>A0A9P4IQ91_9PEZI</name>
<feature type="region of interest" description="Disordered" evidence="1">
    <location>
        <begin position="1"/>
        <end position="318"/>
    </location>
</feature>
<evidence type="ECO:0000313" key="2">
    <source>
        <dbReference type="EMBL" id="KAF2102256.1"/>
    </source>
</evidence>
<protein>
    <submittedName>
        <fullName evidence="2">Uncharacterized protein</fullName>
    </submittedName>
</protein>
<feature type="compositionally biased region" description="Acidic residues" evidence="1">
    <location>
        <begin position="261"/>
        <end position="270"/>
    </location>
</feature>
<feature type="compositionally biased region" description="Polar residues" evidence="1">
    <location>
        <begin position="54"/>
        <end position="64"/>
    </location>
</feature>
<reference evidence="2" key="1">
    <citation type="journal article" date="2020" name="Stud. Mycol.">
        <title>101 Dothideomycetes genomes: a test case for predicting lifestyles and emergence of pathogens.</title>
        <authorList>
            <person name="Haridas S."/>
            <person name="Albert R."/>
            <person name="Binder M."/>
            <person name="Bloem J."/>
            <person name="Labutti K."/>
            <person name="Salamov A."/>
            <person name="Andreopoulos B."/>
            <person name="Baker S."/>
            <person name="Barry K."/>
            <person name="Bills G."/>
            <person name="Bluhm B."/>
            <person name="Cannon C."/>
            <person name="Castanera R."/>
            <person name="Culley D."/>
            <person name="Daum C."/>
            <person name="Ezra D."/>
            <person name="Gonzalez J."/>
            <person name="Henrissat B."/>
            <person name="Kuo A."/>
            <person name="Liang C."/>
            <person name="Lipzen A."/>
            <person name="Lutzoni F."/>
            <person name="Magnuson J."/>
            <person name="Mondo S."/>
            <person name="Nolan M."/>
            <person name="Ohm R."/>
            <person name="Pangilinan J."/>
            <person name="Park H.-J."/>
            <person name="Ramirez L."/>
            <person name="Alfaro M."/>
            <person name="Sun H."/>
            <person name="Tritt A."/>
            <person name="Yoshinaga Y."/>
            <person name="Zwiers L.-H."/>
            <person name="Turgeon B."/>
            <person name="Goodwin S."/>
            <person name="Spatafora J."/>
            <person name="Crous P."/>
            <person name="Grigoriev I."/>
        </authorList>
    </citation>
    <scope>NUCLEOTIDE SEQUENCE</scope>
    <source>
        <strain evidence="2">CBS 133067</strain>
    </source>
</reference>
<dbReference type="OrthoDB" id="4186058at2759"/>
<feature type="compositionally biased region" description="Basic residues" evidence="1">
    <location>
        <begin position="192"/>
        <end position="205"/>
    </location>
</feature>
<comment type="caution">
    <text evidence="2">The sequence shown here is derived from an EMBL/GenBank/DDBJ whole genome shotgun (WGS) entry which is preliminary data.</text>
</comment>
<sequence length="318" mass="35941">MEGPIAAEVMATPIHHPSSPPITPNSHESGHRIRGVPPPNPNWKRMALYGGNFSPPSDNGSSQHSRSRPATPENLFVPRNLSRPSTASGLDDSPGRHRATPEIDSLSDASSIPPSLRQRQRDDFELVIEEIPEDDPRYMNRSGILRPDDCEDADSVRAPSSYHDEETDVVKQLRDLHCDDEEQEEKEVRRYNEKKKKRRSIRSKRTFSESVGSDMDDEDTKYLDFNEVGASARRVKRRLSRPNDRTSLIFDDPPPERITEVDEPDDETDWVDPPPSYSPIDWSMMPFYSVPGPDPMKIDSDSESDSDSDSDTEAAEED</sequence>
<evidence type="ECO:0000313" key="3">
    <source>
        <dbReference type="Proteomes" id="UP000799772"/>
    </source>
</evidence>
<dbReference type="EMBL" id="ML978123">
    <property type="protein sequence ID" value="KAF2102256.1"/>
    <property type="molecule type" value="Genomic_DNA"/>
</dbReference>
<accession>A0A9P4IQ91</accession>
<evidence type="ECO:0000256" key="1">
    <source>
        <dbReference type="SAM" id="MobiDB-lite"/>
    </source>
</evidence>
<feature type="compositionally biased region" description="Acidic residues" evidence="1">
    <location>
        <begin position="301"/>
        <end position="318"/>
    </location>
</feature>
<feature type="compositionally biased region" description="Basic and acidic residues" evidence="1">
    <location>
        <begin position="162"/>
        <end position="177"/>
    </location>
</feature>
<proteinExistence type="predicted"/>
<organism evidence="2 3">
    <name type="scientific">Rhizodiscina lignyota</name>
    <dbReference type="NCBI Taxonomy" id="1504668"/>
    <lineage>
        <taxon>Eukaryota</taxon>
        <taxon>Fungi</taxon>
        <taxon>Dikarya</taxon>
        <taxon>Ascomycota</taxon>
        <taxon>Pezizomycotina</taxon>
        <taxon>Dothideomycetes</taxon>
        <taxon>Pleosporomycetidae</taxon>
        <taxon>Aulographales</taxon>
        <taxon>Rhizodiscinaceae</taxon>
        <taxon>Rhizodiscina</taxon>
    </lineage>
</organism>